<dbReference type="EMBL" id="RJVP01000004">
    <property type="protein sequence ID" value="ROH85903.1"/>
    <property type="molecule type" value="Genomic_DNA"/>
</dbReference>
<sequence length="190" mass="20522">MQKVSEFMEHLGQEHKFALQLHALHADDRAWVLSQLSVATQAYFKPMLEELEALGLQIAAQDIPAILASPSSSYDAADMDKADGPALVIHRATAAQIDFLFEDEPPAFLASLKSLAAWPWSAGTSDLHSRKFMTGDLDGALTLTVAAQAVLLAVVAAQLPDSPPSSGMTKQSSTTPLLPDLIKKVFRWGR</sequence>
<reference evidence="1 2" key="1">
    <citation type="submission" date="2018-10" db="EMBL/GenBank/DDBJ databases">
        <authorList>
            <person name="Chen W.-M."/>
        </authorList>
    </citation>
    <scope>NUCLEOTIDE SEQUENCE [LARGE SCALE GENOMIC DNA]</scope>
    <source>
        <strain evidence="1 2">H-5</strain>
    </source>
</reference>
<dbReference type="RefSeq" id="WP_123237677.1">
    <property type="nucleotide sequence ID" value="NZ_RJVP01000004.1"/>
</dbReference>
<protein>
    <submittedName>
        <fullName evidence="1">Uncharacterized protein</fullName>
    </submittedName>
</protein>
<dbReference type="Proteomes" id="UP000275137">
    <property type="component" value="Unassembled WGS sequence"/>
</dbReference>
<gene>
    <name evidence="1" type="ORF">ED236_09235</name>
</gene>
<organism evidence="1 2">
    <name type="scientific">Pseudomethylobacillus aquaticus</name>
    <dbReference type="NCBI Taxonomy" id="2676064"/>
    <lineage>
        <taxon>Bacteria</taxon>
        <taxon>Pseudomonadati</taxon>
        <taxon>Pseudomonadota</taxon>
        <taxon>Betaproteobacteria</taxon>
        <taxon>Nitrosomonadales</taxon>
        <taxon>Methylophilaceae</taxon>
        <taxon>Pseudomethylobacillus</taxon>
    </lineage>
</organism>
<dbReference type="AlphaFoldDB" id="A0A3N0UZG8"/>
<evidence type="ECO:0000313" key="2">
    <source>
        <dbReference type="Proteomes" id="UP000275137"/>
    </source>
</evidence>
<keyword evidence="2" id="KW-1185">Reference proteome</keyword>
<accession>A0A3N0UZG8</accession>
<evidence type="ECO:0000313" key="1">
    <source>
        <dbReference type="EMBL" id="ROH85903.1"/>
    </source>
</evidence>
<name>A0A3N0UZG8_9PROT</name>
<proteinExistence type="predicted"/>
<comment type="caution">
    <text evidence="1">The sequence shown here is derived from an EMBL/GenBank/DDBJ whole genome shotgun (WGS) entry which is preliminary data.</text>
</comment>